<evidence type="ECO:0000313" key="2">
    <source>
        <dbReference type="Proteomes" id="UP000006190"/>
    </source>
</evidence>
<name>H3NHX1_9LACT</name>
<accession>H3NHX1</accession>
<gene>
    <name evidence="1" type="ORF">HMPREF9708_00399</name>
</gene>
<dbReference type="EMBL" id="AGEG01000003">
    <property type="protein sequence ID" value="EHR37770.1"/>
    <property type="molecule type" value="Genomic_DNA"/>
</dbReference>
<organism evidence="1 2">
    <name type="scientific">Facklamia languida CCUG 37842</name>
    <dbReference type="NCBI Taxonomy" id="883113"/>
    <lineage>
        <taxon>Bacteria</taxon>
        <taxon>Bacillati</taxon>
        <taxon>Bacillota</taxon>
        <taxon>Bacilli</taxon>
        <taxon>Lactobacillales</taxon>
        <taxon>Aerococcaceae</taxon>
        <taxon>Facklamia</taxon>
    </lineage>
</organism>
<dbReference type="OrthoDB" id="9790372at2"/>
<proteinExistence type="predicted"/>
<comment type="caution">
    <text evidence="1">The sequence shown here is derived from an EMBL/GenBank/DDBJ whole genome shotgun (WGS) entry which is preliminary data.</text>
</comment>
<dbReference type="InterPro" id="IPR003772">
    <property type="entry name" value="YceD"/>
</dbReference>
<dbReference type="RefSeq" id="WP_006308351.1">
    <property type="nucleotide sequence ID" value="NZ_JH601133.1"/>
</dbReference>
<sequence length="184" mass="21013">MKWTVQKIYEACRGGDLLSFSEEIDITGRMNRRKTDILHLEKVQADGYFLLQDGAIILHYEMTTKVTLPSTRSLKPVVVPLTVKVKERYVDQAHDTNAQDYEEVTIGLEDDQIDLADSVVDNLVLNLPVRVIGEDEEDQDLPSGQDWKVISEESYKMQQAAKKEEEDPRFAALKTLKIKSDDQN</sequence>
<evidence type="ECO:0000313" key="1">
    <source>
        <dbReference type="EMBL" id="EHR37770.1"/>
    </source>
</evidence>
<dbReference type="AlphaFoldDB" id="H3NHX1"/>
<reference evidence="1 2" key="1">
    <citation type="submission" date="2012-01" db="EMBL/GenBank/DDBJ databases">
        <title>The Genome Sequence of Facklamia languida CCUG 37842.</title>
        <authorList>
            <consortium name="The Broad Institute Genome Sequencing Platform"/>
            <person name="Earl A."/>
            <person name="Ward D."/>
            <person name="Feldgarden M."/>
            <person name="Gevers D."/>
            <person name="Huys G."/>
            <person name="Young S.K."/>
            <person name="Zeng Q."/>
            <person name="Gargeya S."/>
            <person name="Fitzgerald M."/>
            <person name="Haas B."/>
            <person name="Abouelleil A."/>
            <person name="Alvarado L."/>
            <person name="Arachchi H.M."/>
            <person name="Berlin A."/>
            <person name="Chapman S.B."/>
            <person name="Gearin G."/>
            <person name="Goldberg J."/>
            <person name="Griggs A."/>
            <person name="Gujja S."/>
            <person name="Hansen M."/>
            <person name="Heiman D."/>
            <person name="Howarth C."/>
            <person name="Larimer J."/>
            <person name="Lui A."/>
            <person name="MacDonald P.J.P."/>
            <person name="McCowen C."/>
            <person name="Montmayeur A."/>
            <person name="Murphy C."/>
            <person name="Neiman D."/>
            <person name="Pearson M."/>
            <person name="Priest M."/>
            <person name="Roberts A."/>
            <person name="Saif S."/>
            <person name="Shea T."/>
            <person name="Sisk P."/>
            <person name="Stolte C."/>
            <person name="Sykes S."/>
            <person name="Wortman J."/>
            <person name="Nusbaum C."/>
            <person name="Birren B."/>
        </authorList>
    </citation>
    <scope>NUCLEOTIDE SEQUENCE [LARGE SCALE GENOMIC DNA]</scope>
    <source>
        <strain evidence="1 2">CCUG 37842</strain>
    </source>
</reference>
<dbReference type="Pfam" id="PF02620">
    <property type="entry name" value="YceD"/>
    <property type="match status" value="1"/>
</dbReference>
<evidence type="ECO:0008006" key="3">
    <source>
        <dbReference type="Google" id="ProtNLM"/>
    </source>
</evidence>
<keyword evidence="2" id="KW-1185">Reference proteome</keyword>
<dbReference type="PATRIC" id="fig|883113.3.peg.402"/>
<dbReference type="STRING" id="883113.HMPREF9708_00399"/>
<dbReference type="HOGENOM" id="CLU_100236_3_1_9"/>
<dbReference type="eggNOG" id="COG1399">
    <property type="taxonomic scope" value="Bacteria"/>
</dbReference>
<protein>
    <recommendedName>
        <fullName evidence="3">ACR</fullName>
    </recommendedName>
</protein>
<dbReference type="Proteomes" id="UP000006190">
    <property type="component" value="Unassembled WGS sequence"/>
</dbReference>